<name>A0A9Q8WBJ6_9PEZI</name>
<comment type="similarity">
    <text evidence="1">Belongs to the NmrA-type oxidoreductase family.</text>
</comment>
<evidence type="ECO:0000259" key="3">
    <source>
        <dbReference type="Pfam" id="PF05368"/>
    </source>
</evidence>
<dbReference type="KEGG" id="clup:CLUP02_18108"/>
<evidence type="ECO:0000313" key="5">
    <source>
        <dbReference type="Proteomes" id="UP000830671"/>
    </source>
</evidence>
<dbReference type="RefSeq" id="XP_049138236.1">
    <property type="nucleotide sequence ID" value="XM_049297012.1"/>
</dbReference>
<sequence length="375" mass="41374">GDLCTSRWVVRKLRSGADLRKDSSPSVQLSIQRTIQGVCLKFFSGKFRGSRYFEVLSTTIMTPTILIAGATGNTGRSVVETLSRFLGNSDVSPDTRILALTRSIDSSAAQHLASLPSVTVIEKNWVDINASWLREQNVIKAFIASHNGPSQFAEESTFHQAALMAGVQYVVRISTTAANVRPDFEAYYPRTHWAIETMLSSPEFRELKWTSLQPNIFFAAHLYSAVEFVKEYRQTKKQGILKLIADKDAPVGAIDPDDIGTFAAHLLWKQDPSRHNGAKYVLNGPTDVTGREIVQWVEEAIGEPVDNVEYRDVSLVDAMVLATKESKNVISSIKAAPVTLWEGKCPASTTSKKVIEIAAPNRSVIDAWKAFLSAN</sequence>
<dbReference type="InterPro" id="IPR036291">
    <property type="entry name" value="NAD(P)-bd_dom_sf"/>
</dbReference>
<organism evidence="4 5">
    <name type="scientific">Colletotrichum lupini</name>
    <dbReference type="NCBI Taxonomy" id="145971"/>
    <lineage>
        <taxon>Eukaryota</taxon>
        <taxon>Fungi</taxon>
        <taxon>Dikarya</taxon>
        <taxon>Ascomycota</taxon>
        <taxon>Pezizomycotina</taxon>
        <taxon>Sordariomycetes</taxon>
        <taxon>Hypocreomycetidae</taxon>
        <taxon>Glomerellales</taxon>
        <taxon>Glomerellaceae</taxon>
        <taxon>Colletotrichum</taxon>
        <taxon>Colletotrichum acutatum species complex</taxon>
    </lineage>
</organism>
<feature type="non-terminal residue" evidence="4">
    <location>
        <position position="1"/>
    </location>
</feature>
<keyword evidence="2" id="KW-0521">NADP</keyword>
<keyword evidence="5" id="KW-1185">Reference proteome</keyword>
<evidence type="ECO:0000313" key="4">
    <source>
        <dbReference type="EMBL" id="UQC76595.1"/>
    </source>
</evidence>
<protein>
    <recommendedName>
        <fullName evidence="3">NmrA-like domain-containing protein</fullName>
    </recommendedName>
</protein>
<evidence type="ECO:0000256" key="2">
    <source>
        <dbReference type="ARBA" id="ARBA00022857"/>
    </source>
</evidence>
<dbReference type="GeneID" id="73352022"/>
<proteinExistence type="inferred from homology"/>
<dbReference type="InterPro" id="IPR051164">
    <property type="entry name" value="NmrA-like_oxidored"/>
</dbReference>
<dbReference type="SUPFAM" id="SSF51735">
    <property type="entry name" value="NAD(P)-binding Rossmann-fold domains"/>
    <property type="match status" value="1"/>
</dbReference>
<dbReference type="AlphaFoldDB" id="A0A9Q8WBJ6"/>
<reference evidence="4" key="1">
    <citation type="journal article" date="2021" name="Mol. Plant Microbe Interact.">
        <title>Complete Genome Sequence of the Plant-Pathogenic Fungus Colletotrichum lupini.</title>
        <authorList>
            <person name="Baroncelli R."/>
            <person name="Pensec F."/>
            <person name="Da Lio D."/>
            <person name="Boufleur T."/>
            <person name="Vicente I."/>
            <person name="Sarrocco S."/>
            <person name="Picot A."/>
            <person name="Baraldi E."/>
            <person name="Sukno S."/>
            <person name="Thon M."/>
            <person name="Le Floch G."/>
        </authorList>
    </citation>
    <scope>NUCLEOTIDE SEQUENCE</scope>
    <source>
        <strain evidence="4">IMI 504893</strain>
    </source>
</reference>
<gene>
    <name evidence="4" type="ORF">CLUP02_18108</name>
</gene>
<evidence type="ECO:0000256" key="1">
    <source>
        <dbReference type="ARBA" id="ARBA00006328"/>
    </source>
</evidence>
<dbReference type="PANTHER" id="PTHR42748:SF31">
    <property type="entry name" value="NMRA-LIKE DOMAIN-CONTAINING PROTEIN-RELATED"/>
    <property type="match status" value="1"/>
</dbReference>
<dbReference type="Proteomes" id="UP000830671">
    <property type="component" value="Chromosome 10"/>
</dbReference>
<dbReference type="Gene3D" id="3.40.50.720">
    <property type="entry name" value="NAD(P)-binding Rossmann-like Domain"/>
    <property type="match status" value="1"/>
</dbReference>
<feature type="domain" description="NmrA-like" evidence="3">
    <location>
        <begin position="62"/>
        <end position="309"/>
    </location>
</feature>
<dbReference type="InterPro" id="IPR008030">
    <property type="entry name" value="NmrA-like"/>
</dbReference>
<dbReference type="GO" id="GO:0005634">
    <property type="term" value="C:nucleus"/>
    <property type="evidence" value="ECO:0007669"/>
    <property type="project" value="TreeGrafter"/>
</dbReference>
<dbReference type="PANTHER" id="PTHR42748">
    <property type="entry name" value="NITROGEN METABOLITE REPRESSION PROTEIN NMRA FAMILY MEMBER"/>
    <property type="match status" value="1"/>
</dbReference>
<dbReference type="Pfam" id="PF05368">
    <property type="entry name" value="NmrA"/>
    <property type="match status" value="1"/>
</dbReference>
<dbReference type="EMBL" id="CP019472">
    <property type="protein sequence ID" value="UQC76595.1"/>
    <property type="molecule type" value="Genomic_DNA"/>
</dbReference>
<accession>A0A9Q8WBJ6</accession>